<comment type="caution">
    <text evidence="5">The sequence shown here is derived from an EMBL/GenBank/DDBJ whole genome shotgun (WGS) entry which is preliminary data.</text>
</comment>
<dbReference type="GO" id="GO:0004497">
    <property type="term" value="F:monooxygenase activity"/>
    <property type="evidence" value="ECO:0007669"/>
    <property type="project" value="InterPro"/>
</dbReference>
<dbReference type="Pfam" id="PF00067">
    <property type="entry name" value="p450"/>
    <property type="match status" value="1"/>
</dbReference>
<proteinExistence type="inferred from homology"/>
<evidence type="ECO:0000256" key="2">
    <source>
        <dbReference type="ARBA" id="ARBA00010617"/>
    </source>
</evidence>
<dbReference type="AlphaFoldDB" id="A0AAN6DNG0"/>
<evidence type="ECO:0000313" key="5">
    <source>
        <dbReference type="EMBL" id="KAI1609118.1"/>
    </source>
</evidence>
<dbReference type="GO" id="GO:0016705">
    <property type="term" value="F:oxidoreductase activity, acting on paired donors, with incorporation or reduction of molecular oxygen"/>
    <property type="evidence" value="ECO:0007669"/>
    <property type="project" value="InterPro"/>
</dbReference>
<dbReference type="InterPro" id="IPR001128">
    <property type="entry name" value="Cyt_P450"/>
</dbReference>
<keyword evidence="6" id="KW-1185">Reference proteome</keyword>
<evidence type="ECO:0000256" key="3">
    <source>
        <dbReference type="ARBA" id="ARBA00022723"/>
    </source>
</evidence>
<gene>
    <name evidence="5" type="ORF">EDD36DRAFT_84548</name>
</gene>
<evidence type="ECO:0000256" key="4">
    <source>
        <dbReference type="ARBA" id="ARBA00023004"/>
    </source>
</evidence>
<comment type="similarity">
    <text evidence="2">Belongs to the cytochrome P450 family.</text>
</comment>
<dbReference type="SUPFAM" id="SSF48264">
    <property type="entry name" value="Cytochrome P450"/>
    <property type="match status" value="1"/>
</dbReference>
<dbReference type="Proteomes" id="UP001203852">
    <property type="component" value="Unassembled WGS sequence"/>
</dbReference>
<reference evidence="5" key="1">
    <citation type="journal article" date="2022" name="bioRxiv">
        <title>Deciphering the potential niche of two novel black yeast fungi from a biological soil crust based on their genomes, phenotypes, and melanin regulation.</title>
        <authorList>
            <consortium name="DOE Joint Genome Institute"/>
            <person name="Carr E.C."/>
            <person name="Barton Q."/>
            <person name="Grambo S."/>
            <person name="Sullivan M."/>
            <person name="Renfro C.M."/>
            <person name="Kuo A."/>
            <person name="Pangilinan J."/>
            <person name="Lipzen A."/>
            <person name="Keymanesh K."/>
            <person name="Savage E."/>
            <person name="Barry K."/>
            <person name="Grigoriev I.V."/>
            <person name="Riekhof W.R."/>
            <person name="Harris S.S."/>
        </authorList>
    </citation>
    <scope>NUCLEOTIDE SEQUENCE</scope>
    <source>
        <strain evidence="5">JF 03-4F</strain>
    </source>
</reference>
<dbReference type="GO" id="GO:0005506">
    <property type="term" value="F:iron ion binding"/>
    <property type="evidence" value="ECO:0007669"/>
    <property type="project" value="InterPro"/>
</dbReference>
<dbReference type="PANTHER" id="PTHR24305">
    <property type="entry name" value="CYTOCHROME P450"/>
    <property type="match status" value="1"/>
</dbReference>
<dbReference type="EMBL" id="MU404361">
    <property type="protein sequence ID" value="KAI1609118.1"/>
    <property type="molecule type" value="Genomic_DNA"/>
</dbReference>
<evidence type="ECO:0000313" key="6">
    <source>
        <dbReference type="Proteomes" id="UP001203852"/>
    </source>
</evidence>
<name>A0AAN6DNG0_9EURO</name>
<dbReference type="InterPro" id="IPR050121">
    <property type="entry name" value="Cytochrome_P450_monoxygenase"/>
</dbReference>
<keyword evidence="3" id="KW-0479">Metal-binding</keyword>
<sequence length="506" mass="57500">MRKTSGLIAIMFTEQATSVFPRRLQTLAHQAFGNGVVEIDRSRYAASFLAVAIVAYIIYQTFIHPLAKFPGPVSARYVPYWRNTRYWRGTWHEDILDVHRRYGRVVRIAPNELSIVDGEAMKHLYGHGTSSTKTQWYATWDPPIPDAVAFFSARDRKIHAFQRKRVSGAYAMSSILRYEQFIQQSLDELLLKFAKYATADNKVDLAKWTNAFAFDVVGQLGFGAPLGHVKTESDVMNLRRIIFDMFYMSAGMGHYYWGIKGYYWGQMKIFTNKFTTSLLELLGQKNDIVEFNVWGVARVKSRMDAEKRGEKGRPDMLAHFLNMKRADGSPAKFNEVLAEALNLVGAGADTTSIAMRACVHAICLRPQVYRRLQAEIDDYYVANDLKSGITYHQTQSLPYLVAVCKEAMRLLPSIVFQLLRHVPAEGMYVGKHYIPGGSEVGISPMAQNRDQDIWGPDADDFRPERWLESEERTRFLDSYNMTFGGNGPRMCVGKNIALVSSIPNTN</sequence>
<dbReference type="GO" id="GO:0020037">
    <property type="term" value="F:heme binding"/>
    <property type="evidence" value="ECO:0007669"/>
    <property type="project" value="InterPro"/>
</dbReference>
<dbReference type="Gene3D" id="1.10.630.10">
    <property type="entry name" value="Cytochrome P450"/>
    <property type="match status" value="1"/>
</dbReference>
<organism evidence="5 6">
    <name type="scientific">Exophiala viscosa</name>
    <dbReference type="NCBI Taxonomy" id="2486360"/>
    <lineage>
        <taxon>Eukaryota</taxon>
        <taxon>Fungi</taxon>
        <taxon>Dikarya</taxon>
        <taxon>Ascomycota</taxon>
        <taxon>Pezizomycotina</taxon>
        <taxon>Eurotiomycetes</taxon>
        <taxon>Chaetothyriomycetidae</taxon>
        <taxon>Chaetothyriales</taxon>
        <taxon>Herpotrichiellaceae</taxon>
        <taxon>Exophiala</taxon>
    </lineage>
</organism>
<keyword evidence="4" id="KW-0408">Iron</keyword>
<dbReference type="InterPro" id="IPR036396">
    <property type="entry name" value="Cyt_P450_sf"/>
</dbReference>
<dbReference type="PANTHER" id="PTHR24305:SF232">
    <property type="entry name" value="P450, PUTATIVE (EUROFUNG)-RELATED"/>
    <property type="match status" value="1"/>
</dbReference>
<protein>
    <submittedName>
        <fullName evidence="5">Cytochrome P450</fullName>
    </submittedName>
</protein>
<comment type="cofactor">
    <cofactor evidence="1">
        <name>heme</name>
        <dbReference type="ChEBI" id="CHEBI:30413"/>
    </cofactor>
</comment>
<evidence type="ECO:0000256" key="1">
    <source>
        <dbReference type="ARBA" id="ARBA00001971"/>
    </source>
</evidence>
<accession>A0AAN6DNG0</accession>